<dbReference type="AlphaFoldDB" id="A0A4Y7TNF3"/>
<evidence type="ECO:0000256" key="1">
    <source>
        <dbReference type="ARBA" id="ARBA00004606"/>
    </source>
</evidence>
<evidence type="ECO:0000256" key="7">
    <source>
        <dbReference type="ARBA" id="ARBA00023180"/>
    </source>
</evidence>
<comment type="similarity">
    <text evidence="2">Belongs to the SKN1/KRE6 family.</text>
</comment>
<evidence type="ECO:0000256" key="3">
    <source>
        <dbReference type="ARBA" id="ARBA00022692"/>
    </source>
</evidence>
<dbReference type="Proteomes" id="UP000298030">
    <property type="component" value="Unassembled WGS sequence"/>
</dbReference>
<dbReference type="EMBL" id="QPFP01000007">
    <property type="protein sequence ID" value="TEB35725.1"/>
    <property type="molecule type" value="Genomic_DNA"/>
</dbReference>
<dbReference type="GO" id="GO:0006078">
    <property type="term" value="P:(1-&gt;6)-beta-D-glucan biosynthetic process"/>
    <property type="evidence" value="ECO:0007669"/>
    <property type="project" value="TreeGrafter"/>
</dbReference>
<evidence type="ECO:0000256" key="9">
    <source>
        <dbReference type="SAM" id="Phobius"/>
    </source>
</evidence>
<evidence type="ECO:0000313" key="12">
    <source>
        <dbReference type="Proteomes" id="UP000298030"/>
    </source>
</evidence>
<dbReference type="GO" id="GO:0031505">
    <property type="term" value="P:fungal-type cell wall organization"/>
    <property type="evidence" value="ECO:0007669"/>
    <property type="project" value="TreeGrafter"/>
</dbReference>
<dbReference type="STRING" id="71717.A0A4Y7TNF3"/>
<sequence>MSTKDSPRMGPFSTVETSLSLLRASSFGILRRDSWQTLDADSPYPRASSRLSTLTDKFSLAADPRAWGSDLSPDLVENDDALHNPESEPALAQNLDTKEILRNKRGLVNVGCILTLFAMIIFLFIGYPVIMYATHTNPMKSGYNLGGINSTGQVPAIGNFGPIDLDTPEEAYTRHSARDGSKMVLVFSDEFNQDGRSFYPGDDPYWEAGDFHYWATNNMEWYDPDAVTTANGALVITFSEKETHGLHYQGGLVSSWNKFCFTGGYIEAAVKLPGVNNVAGMWPAVWTMGNLGRAGYGASLEGMWPYTYDACDVGTAPNQTRNRLPYAATVDGDWAYDYALSYLPGQKLSRCTCDGEDHPGPKHADGTYVGRSAPEIDVFEAQIGGDPPRGQVSQSAQFAPFDRSYHWNNSTENLIIPNPSISHLNGFVGNVVQQAASVVTDTNQLCYERYKPGFDDAYITWISDDKVAWTLNAAGVGASNVVEISARPIPQEPMYMIVNLGMSKNFGDVDFSHLPLPTKMEVDYIRVYQKSDTINIGCDPEGFPTASYIEKYVQSNSGSVCGPFSSWSHLIDCHTSFAISHEAYTNPNLTNWRVDYGKPFPKNSFLEPCSSG</sequence>
<evidence type="ECO:0000256" key="6">
    <source>
        <dbReference type="ARBA" id="ARBA00023136"/>
    </source>
</evidence>
<dbReference type="GO" id="GO:0015926">
    <property type="term" value="F:glucosidase activity"/>
    <property type="evidence" value="ECO:0007669"/>
    <property type="project" value="TreeGrafter"/>
</dbReference>
<keyword evidence="3 9" id="KW-0812">Transmembrane</keyword>
<keyword evidence="4" id="KW-0735">Signal-anchor</keyword>
<reference evidence="11 12" key="1">
    <citation type="journal article" date="2019" name="Nat. Ecol. Evol.">
        <title>Megaphylogeny resolves global patterns of mushroom evolution.</title>
        <authorList>
            <person name="Varga T."/>
            <person name="Krizsan K."/>
            <person name="Foldi C."/>
            <person name="Dima B."/>
            <person name="Sanchez-Garcia M."/>
            <person name="Sanchez-Ramirez S."/>
            <person name="Szollosi G.J."/>
            <person name="Szarkandi J.G."/>
            <person name="Papp V."/>
            <person name="Albert L."/>
            <person name="Andreopoulos W."/>
            <person name="Angelini C."/>
            <person name="Antonin V."/>
            <person name="Barry K.W."/>
            <person name="Bougher N.L."/>
            <person name="Buchanan P."/>
            <person name="Buyck B."/>
            <person name="Bense V."/>
            <person name="Catcheside P."/>
            <person name="Chovatia M."/>
            <person name="Cooper J."/>
            <person name="Damon W."/>
            <person name="Desjardin D."/>
            <person name="Finy P."/>
            <person name="Geml J."/>
            <person name="Haridas S."/>
            <person name="Hughes K."/>
            <person name="Justo A."/>
            <person name="Karasinski D."/>
            <person name="Kautmanova I."/>
            <person name="Kiss B."/>
            <person name="Kocsube S."/>
            <person name="Kotiranta H."/>
            <person name="LaButti K.M."/>
            <person name="Lechner B.E."/>
            <person name="Liimatainen K."/>
            <person name="Lipzen A."/>
            <person name="Lukacs Z."/>
            <person name="Mihaltcheva S."/>
            <person name="Morgado L.N."/>
            <person name="Niskanen T."/>
            <person name="Noordeloos M.E."/>
            <person name="Ohm R.A."/>
            <person name="Ortiz-Santana B."/>
            <person name="Ovrebo C."/>
            <person name="Racz N."/>
            <person name="Riley R."/>
            <person name="Savchenko A."/>
            <person name="Shiryaev A."/>
            <person name="Soop K."/>
            <person name="Spirin V."/>
            <person name="Szebenyi C."/>
            <person name="Tomsovsky M."/>
            <person name="Tulloss R.E."/>
            <person name="Uehling J."/>
            <person name="Grigoriev I.V."/>
            <person name="Vagvolgyi C."/>
            <person name="Papp T."/>
            <person name="Martin F.M."/>
            <person name="Miettinen O."/>
            <person name="Hibbett D.S."/>
            <person name="Nagy L.G."/>
        </authorList>
    </citation>
    <scope>NUCLEOTIDE SEQUENCE [LARGE SCALE GENOMIC DNA]</scope>
    <source>
        <strain evidence="11 12">FP101781</strain>
    </source>
</reference>
<dbReference type="InterPro" id="IPR005629">
    <property type="entry name" value="Skn1/Kre6/Sbg1"/>
</dbReference>
<evidence type="ECO:0000259" key="10">
    <source>
        <dbReference type="PROSITE" id="PS51762"/>
    </source>
</evidence>
<feature type="domain" description="GH16" evidence="10">
    <location>
        <begin position="154"/>
        <end position="533"/>
    </location>
</feature>
<dbReference type="InterPro" id="IPR013320">
    <property type="entry name" value="ConA-like_dom_sf"/>
</dbReference>
<name>A0A4Y7TNF3_COPMI</name>
<dbReference type="SUPFAM" id="SSF49899">
    <property type="entry name" value="Concanavalin A-like lectins/glucanases"/>
    <property type="match status" value="1"/>
</dbReference>
<comment type="subcellular location">
    <subcellularLocation>
        <location evidence="1">Membrane</location>
        <topology evidence="1">Single-pass type II membrane protein</topology>
    </subcellularLocation>
</comment>
<dbReference type="InterPro" id="IPR000757">
    <property type="entry name" value="Beta-glucanase-like"/>
</dbReference>
<gene>
    <name evidence="11" type="ORF">FA13DRAFT_1624104</name>
</gene>
<dbReference type="PANTHER" id="PTHR31361">
    <property type="entry name" value="BETA-GLUCAN SYNTHESIS-ASSOCIATED PROTEIN KRE6-RELATED"/>
    <property type="match status" value="1"/>
</dbReference>
<evidence type="ECO:0000256" key="4">
    <source>
        <dbReference type="ARBA" id="ARBA00022968"/>
    </source>
</evidence>
<feature type="transmembrane region" description="Helical" evidence="9">
    <location>
        <begin position="107"/>
        <end position="130"/>
    </location>
</feature>
<comment type="caution">
    <text evidence="11">The sequence shown here is derived from an EMBL/GenBank/DDBJ whole genome shotgun (WGS) entry which is preliminary data.</text>
</comment>
<evidence type="ECO:0000256" key="2">
    <source>
        <dbReference type="ARBA" id="ARBA00010962"/>
    </source>
</evidence>
<evidence type="ECO:0000256" key="5">
    <source>
        <dbReference type="ARBA" id="ARBA00022989"/>
    </source>
</evidence>
<dbReference type="GO" id="GO:0005789">
    <property type="term" value="C:endoplasmic reticulum membrane"/>
    <property type="evidence" value="ECO:0007669"/>
    <property type="project" value="TreeGrafter"/>
</dbReference>
<dbReference type="GO" id="GO:0005886">
    <property type="term" value="C:plasma membrane"/>
    <property type="evidence" value="ECO:0007669"/>
    <property type="project" value="TreeGrafter"/>
</dbReference>
<accession>A0A4Y7TNF3</accession>
<organism evidence="11 12">
    <name type="scientific">Coprinellus micaceus</name>
    <name type="common">Glistening ink-cap mushroom</name>
    <name type="synonym">Coprinus micaceus</name>
    <dbReference type="NCBI Taxonomy" id="71717"/>
    <lineage>
        <taxon>Eukaryota</taxon>
        <taxon>Fungi</taxon>
        <taxon>Dikarya</taxon>
        <taxon>Basidiomycota</taxon>
        <taxon>Agaricomycotina</taxon>
        <taxon>Agaricomycetes</taxon>
        <taxon>Agaricomycetidae</taxon>
        <taxon>Agaricales</taxon>
        <taxon>Agaricineae</taxon>
        <taxon>Psathyrellaceae</taxon>
        <taxon>Coprinellus</taxon>
    </lineage>
</organism>
<dbReference type="PROSITE" id="PS51762">
    <property type="entry name" value="GH16_2"/>
    <property type="match status" value="1"/>
</dbReference>
<keyword evidence="12" id="KW-1185">Reference proteome</keyword>
<evidence type="ECO:0000256" key="8">
    <source>
        <dbReference type="ARBA" id="ARBA00023316"/>
    </source>
</evidence>
<keyword evidence="7" id="KW-0325">Glycoprotein</keyword>
<keyword evidence="6 9" id="KW-0472">Membrane</keyword>
<keyword evidence="8" id="KW-0961">Cell wall biogenesis/degradation</keyword>
<dbReference type="OrthoDB" id="412647at2759"/>
<proteinExistence type="inferred from homology"/>
<dbReference type="Pfam" id="PF03935">
    <property type="entry name" value="SKN1_KRE6_Sbg1"/>
    <property type="match status" value="1"/>
</dbReference>
<evidence type="ECO:0000313" key="11">
    <source>
        <dbReference type="EMBL" id="TEB35725.1"/>
    </source>
</evidence>
<dbReference type="PANTHER" id="PTHR31361:SF1">
    <property type="entry name" value="BETA-GLUCAN SYNTHESIS-ASSOCIATED PROTEIN KRE6-RELATED"/>
    <property type="match status" value="1"/>
</dbReference>
<protein>
    <submittedName>
        <fullName evidence="11">Glucosidase</fullName>
    </submittedName>
</protein>
<dbReference type="Gene3D" id="2.60.120.200">
    <property type="match status" value="2"/>
</dbReference>
<keyword evidence="5 9" id="KW-1133">Transmembrane helix</keyword>